<sequence>MTEQSEAESKERGYKANPFIWVIPLILSGIGILMITSTTSPTSFIYTGTPFQMGIKQLRWLGIALCGMFFVYSVPIRIWYKYSSLLLILMWFVSWLPLFPGVGEAIGGARRWIRLPGLAVSLQPGELLCLAVALHVAKLLSRKAERDPLKSFTMTMILTLLAVLPLIAQPDLGTTILIFTVAMGMYVEKVGWRYPLFAGGSIAAAALPMLIVFEPYRMRRLLAWLDPWRDPLNKGFQAIQGLIAFANGGLWGSGLGHGFQKLNYLPAAYTDFIYAAVGEELGFAGTLCILALFAFWLMQTRDSYFRSEDSFKATLIWGISLTILLPLVINVAGVTKMIPLTGMPLPFVSYGGTSLVTMWARVGLLLRLEKDSWFGGEEFDGA</sequence>
<comment type="caution">
    <text evidence="17">The sequence shown here is derived from an EMBL/GenBank/DDBJ whole genome shotgun (WGS) entry which is preliminary data.</text>
</comment>
<feature type="transmembrane region" description="Helical" evidence="16">
    <location>
        <begin position="58"/>
        <end position="78"/>
    </location>
</feature>
<keyword evidence="8 16" id="KW-0472">Membrane</keyword>
<evidence type="ECO:0000256" key="16">
    <source>
        <dbReference type="SAM" id="Phobius"/>
    </source>
</evidence>
<dbReference type="EMBL" id="JMKI01000037">
    <property type="protein sequence ID" value="KEJ91887.1"/>
    <property type="molecule type" value="Genomic_DNA"/>
</dbReference>
<accession>A0A073J2F4</accession>
<keyword evidence="6" id="KW-0573">Peptidoglycan synthesis</keyword>
<dbReference type="InterPro" id="IPR001182">
    <property type="entry name" value="FtsW/RodA"/>
</dbReference>
<dbReference type="GO" id="GO:0008360">
    <property type="term" value="P:regulation of cell shape"/>
    <property type="evidence" value="ECO:0007669"/>
    <property type="project" value="UniProtKB-KW"/>
</dbReference>
<evidence type="ECO:0000256" key="14">
    <source>
        <dbReference type="ARBA" id="ARBA00044770"/>
    </source>
</evidence>
<name>A0A073J2F4_9BACT</name>
<dbReference type="eggNOG" id="COG0772">
    <property type="taxonomic scope" value="Bacteria"/>
</dbReference>
<gene>
    <name evidence="17" type="ORF">EH55_07915</name>
</gene>
<comment type="subcellular location">
    <subcellularLocation>
        <location evidence="1">Membrane</location>
        <topology evidence="1">Multi-pass membrane protein</topology>
    </subcellularLocation>
</comment>
<evidence type="ECO:0000256" key="13">
    <source>
        <dbReference type="ARBA" id="ARBA00041418"/>
    </source>
</evidence>
<evidence type="ECO:0000256" key="1">
    <source>
        <dbReference type="ARBA" id="ARBA00004141"/>
    </source>
</evidence>
<comment type="catalytic activity">
    <reaction evidence="15">
        <text>[GlcNAc-(1-&gt;4)-Mur2Ac(oyl-L-Ala-gamma-D-Glu-L-Lys-D-Ala-D-Ala)](n)-di-trans,octa-cis-undecaprenyl diphosphate + beta-D-GlcNAc-(1-&gt;4)-Mur2Ac(oyl-L-Ala-gamma-D-Glu-L-Lys-D-Ala-D-Ala)-di-trans,octa-cis-undecaprenyl diphosphate = [GlcNAc-(1-&gt;4)-Mur2Ac(oyl-L-Ala-gamma-D-Glu-L-Lys-D-Ala-D-Ala)](n+1)-di-trans,octa-cis-undecaprenyl diphosphate + di-trans,octa-cis-undecaprenyl diphosphate + H(+)</text>
        <dbReference type="Rhea" id="RHEA:23708"/>
        <dbReference type="Rhea" id="RHEA-COMP:9602"/>
        <dbReference type="Rhea" id="RHEA-COMP:9603"/>
        <dbReference type="ChEBI" id="CHEBI:15378"/>
        <dbReference type="ChEBI" id="CHEBI:58405"/>
        <dbReference type="ChEBI" id="CHEBI:60033"/>
        <dbReference type="ChEBI" id="CHEBI:78435"/>
        <dbReference type="EC" id="2.4.99.28"/>
    </reaction>
</comment>
<proteinExistence type="inferred from homology"/>
<dbReference type="OrthoDB" id="9768187at2"/>
<dbReference type="PANTHER" id="PTHR30474:SF2">
    <property type="entry name" value="PEPTIDOGLYCAN GLYCOSYLTRANSFERASE FTSW-RELATED"/>
    <property type="match status" value="1"/>
</dbReference>
<evidence type="ECO:0000256" key="7">
    <source>
        <dbReference type="ARBA" id="ARBA00022989"/>
    </source>
</evidence>
<protein>
    <recommendedName>
        <fullName evidence="12">Probable peptidoglycan glycosyltransferase FtsW</fullName>
        <ecNumber evidence="14">2.4.99.28</ecNumber>
    </recommendedName>
    <alternativeName>
        <fullName evidence="13">Cell division protein FtsW</fullName>
    </alternativeName>
    <alternativeName>
        <fullName evidence="10">Cell wall polymerase</fullName>
    </alternativeName>
    <alternativeName>
        <fullName evidence="9">Peptidoglycan polymerase</fullName>
    </alternativeName>
</protein>
<comment type="similarity">
    <text evidence="11">Belongs to the SEDS family. FtsW subfamily.</text>
</comment>
<dbReference type="RefSeq" id="WP_037977302.1">
    <property type="nucleotide sequence ID" value="NZ_JMKI01000037.1"/>
</dbReference>
<feature type="transmembrane region" description="Helical" evidence="16">
    <location>
        <begin position="315"/>
        <end position="335"/>
    </location>
</feature>
<dbReference type="PANTHER" id="PTHR30474">
    <property type="entry name" value="CELL CYCLE PROTEIN"/>
    <property type="match status" value="1"/>
</dbReference>
<evidence type="ECO:0000313" key="18">
    <source>
        <dbReference type="Proteomes" id="UP000027665"/>
    </source>
</evidence>
<keyword evidence="18" id="KW-1185">Reference proteome</keyword>
<evidence type="ECO:0000256" key="4">
    <source>
        <dbReference type="ARBA" id="ARBA00022692"/>
    </source>
</evidence>
<dbReference type="PATRIC" id="fig|2754.20.peg.1086"/>
<evidence type="ECO:0000256" key="15">
    <source>
        <dbReference type="ARBA" id="ARBA00049902"/>
    </source>
</evidence>
<evidence type="ECO:0000256" key="8">
    <source>
        <dbReference type="ARBA" id="ARBA00023136"/>
    </source>
</evidence>
<evidence type="ECO:0000256" key="5">
    <source>
        <dbReference type="ARBA" id="ARBA00022960"/>
    </source>
</evidence>
<evidence type="ECO:0000256" key="2">
    <source>
        <dbReference type="ARBA" id="ARBA00022676"/>
    </source>
</evidence>
<dbReference type="GO" id="GO:0015648">
    <property type="term" value="F:lipid-linked peptidoglycan transporter activity"/>
    <property type="evidence" value="ECO:0007669"/>
    <property type="project" value="TreeGrafter"/>
</dbReference>
<evidence type="ECO:0000256" key="11">
    <source>
        <dbReference type="ARBA" id="ARBA00038053"/>
    </source>
</evidence>
<evidence type="ECO:0000256" key="3">
    <source>
        <dbReference type="ARBA" id="ARBA00022679"/>
    </source>
</evidence>
<keyword evidence="5" id="KW-0133">Cell shape</keyword>
<evidence type="ECO:0000256" key="12">
    <source>
        <dbReference type="ARBA" id="ARBA00041185"/>
    </source>
</evidence>
<dbReference type="GO" id="GO:0009252">
    <property type="term" value="P:peptidoglycan biosynthetic process"/>
    <property type="evidence" value="ECO:0007669"/>
    <property type="project" value="UniProtKB-KW"/>
</dbReference>
<dbReference type="Proteomes" id="UP000027665">
    <property type="component" value="Unassembled WGS sequence"/>
</dbReference>
<dbReference type="GO" id="GO:0051301">
    <property type="term" value="P:cell division"/>
    <property type="evidence" value="ECO:0007669"/>
    <property type="project" value="InterPro"/>
</dbReference>
<evidence type="ECO:0000256" key="10">
    <source>
        <dbReference type="ARBA" id="ARBA00033270"/>
    </source>
</evidence>
<feature type="transmembrane region" description="Helical" evidence="16">
    <location>
        <begin position="272"/>
        <end position="295"/>
    </location>
</feature>
<keyword evidence="3" id="KW-0808">Transferase</keyword>
<dbReference type="GO" id="GO:0008955">
    <property type="term" value="F:peptidoglycan glycosyltransferase activity"/>
    <property type="evidence" value="ECO:0007669"/>
    <property type="project" value="UniProtKB-EC"/>
</dbReference>
<feature type="transmembrane region" description="Helical" evidence="16">
    <location>
        <begin position="192"/>
        <end position="213"/>
    </location>
</feature>
<evidence type="ECO:0000256" key="9">
    <source>
        <dbReference type="ARBA" id="ARBA00032370"/>
    </source>
</evidence>
<feature type="transmembrane region" description="Helical" evidence="16">
    <location>
        <begin position="115"/>
        <end position="137"/>
    </location>
</feature>
<dbReference type="STRING" id="2754.EH55_07915"/>
<reference evidence="17 18" key="1">
    <citation type="submission" date="2014-04" db="EMBL/GenBank/DDBJ databases">
        <title>Draft Genome Sequence of Synergistes jonesii.</title>
        <authorList>
            <person name="Coil D.A."/>
            <person name="Eisen J.A."/>
            <person name="Holland-Moritz H.E."/>
        </authorList>
    </citation>
    <scope>NUCLEOTIDE SEQUENCE [LARGE SCALE GENOMIC DNA]</scope>
    <source>
        <strain evidence="17 18">78-1</strain>
    </source>
</reference>
<feature type="transmembrane region" description="Helical" evidence="16">
    <location>
        <begin position="158"/>
        <end position="186"/>
    </location>
</feature>
<organism evidence="17 18">
    <name type="scientific">Synergistes jonesii</name>
    <dbReference type="NCBI Taxonomy" id="2754"/>
    <lineage>
        <taxon>Bacteria</taxon>
        <taxon>Thermotogati</taxon>
        <taxon>Synergistota</taxon>
        <taxon>Synergistia</taxon>
        <taxon>Synergistales</taxon>
        <taxon>Synergistaceae</taxon>
        <taxon>Synergistes</taxon>
    </lineage>
</organism>
<dbReference type="GeneID" id="90984166"/>
<dbReference type="GO" id="GO:0005886">
    <property type="term" value="C:plasma membrane"/>
    <property type="evidence" value="ECO:0007669"/>
    <property type="project" value="TreeGrafter"/>
</dbReference>
<evidence type="ECO:0000256" key="6">
    <source>
        <dbReference type="ARBA" id="ARBA00022984"/>
    </source>
</evidence>
<dbReference type="GO" id="GO:0032153">
    <property type="term" value="C:cell division site"/>
    <property type="evidence" value="ECO:0007669"/>
    <property type="project" value="TreeGrafter"/>
</dbReference>
<keyword evidence="4 16" id="KW-0812">Transmembrane</keyword>
<feature type="transmembrane region" description="Helical" evidence="16">
    <location>
        <begin position="85"/>
        <end position="103"/>
    </location>
</feature>
<keyword evidence="7 16" id="KW-1133">Transmembrane helix</keyword>
<feature type="transmembrane region" description="Helical" evidence="16">
    <location>
        <begin position="19"/>
        <end position="38"/>
    </location>
</feature>
<evidence type="ECO:0000313" key="17">
    <source>
        <dbReference type="EMBL" id="KEJ91887.1"/>
    </source>
</evidence>
<keyword evidence="2" id="KW-0328">Glycosyltransferase</keyword>
<dbReference type="Pfam" id="PF01098">
    <property type="entry name" value="FTSW_RODA_SPOVE"/>
    <property type="match status" value="1"/>
</dbReference>
<dbReference type="EC" id="2.4.99.28" evidence="14"/>
<dbReference type="AlphaFoldDB" id="A0A073J2F4"/>